<dbReference type="GO" id="GO:0004176">
    <property type="term" value="F:ATP-dependent peptidase activity"/>
    <property type="evidence" value="ECO:0007669"/>
    <property type="project" value="InterPro"/>
</dbReference>
<dbReference type="Gene3D" id="3.40.50.300">
    <property type="entry name" value="P-loop containing nucleotide triphosphate hydrolases"/>
    <property type="match status" value="1"/>
</dbReference>
<feature type="active site" evidence="14">
    <location>
        <position position="420"/>
    </location>
</feature>
<dbReference type="Gene3D" id="1.10.8.60">
    <property type="match status" value="1"/>
</dbReference>
<evidence type="ECO:0000256" key="6">
    <source>
        <dbReference type="ARBA" id="ARBA00022741"/>
    </source>
</evidence>
<keyword evidence="5 14" id="KW-0479">Metal-binding</keyword>
<evidence type="ECO:0000256" key="4">
    <source>
        <dbReference type="ARBA" id="ARBA00022692"/>
    </source>
</evidence>
<dbReference type="Gene3D" id="3.30.720.210">
    <property type="match status" value="1"/>
</dbReference>
<dbReference type="CDD" id="cd19501">
    <property type="entry name" value="RecA-like_FtsH"/>
    <property type="match status" value="1"/>
</dbReference>
<dbReference type="SUPFAM" id="SSF140990">
    <property type="entry name" value="FtsH protease domain-like"/>
    <property type="match status" value="1"/>
</dbReference>
<evidence type="ECO:0000256" key="13">
    <source>
        <dbReference type="ARBA" id="ARBA00061570"/>
    </source>
</evidence>
<dbReference type="HAMAP" id="MF_01458">
    <property type="entry name" value="FtsH"/>
    <property type="match status" value="1"/>
</dbReference>
<comment type="similarity">
    <text evidence="15">Belongs to the AAA ATPase family.</text>
</comment>
<dbReference type="InterPro" id="IPR005936">
    <property type="entry name" value="FtsH"/>
</dbReference>
<dbReference type="GO" id="GO:0016887">
    <property type="term" value="F:ATP hydrolysis activity"/>
    <property type="evidence" value="ECO:0007669"/>
    <property type="project" value="UniProtKB-UniRule"/>
</dbReference>
<dbReference type="Pfam" id="PF01434">
    <property type="entry name" value="Peptidase_M41"/>
    <property type="match status" value="1"/>
</dbReference>
<dbReference type="InterPro" id="IPR003959">
    <property type="entry name" value="ATPase_AAA_core"/>
</dbReference>
<evidence type="ECO:0000256" key="15">
    <source>
        <dbReference type="RuleBase" id="RU003651"/>
    </source>
</evidence>
<comment type="subunit">
    <text evidence="14">Homohexamer.</text>
</comment>
<evidence type="ECO:0000259" key="17">
    <source>
        <dbReference type="SMART" id="SM00382"/>
    </source>
</evidence>
<evidence type="ECO:0000256" key="8">
    <source>
        <dbReference type="ARBA" id="ARBA00022833"/>
    </source>
</evidence>
<dbReference type="PANTHER" id="PTHR23076">
    <property type="entry name" value="METALLOPROTEASE M41 FTSH"/>
    <property type="match status" value="1"/>
</dbReference>
<keyword evidence="4 14" id="KW-0812">Transmembrane</keyword>
<dbReference type="FunFam" id="3.40.50.300:FF:000001">
    <property type="entry name" value="ATP-dependent zinc metalloprotease FtsH"/>
    <property type="match status" value="1"/>
</dbReference>
<dbReference type="EMBL" id="CP043420">
    <property type="protein sequence ID" value="QEL11728.1"/>
    <property type="molecule type" value="Genomic_DNA"/>
</dbReference>
<dbReference type="InterPro" id="IPR011546">
    <property type="entry name" value="Pept_M41_FtsH_extracell"/>
</dbReference>
<keyword evidence="9 14" id="KW-0067">ATP-binding</keyword>
<dbReference type="InterPro" id="IPR000642">
    <property type="entry name" value="Peptidase_M41"/>
</dbReference>
<keyword evidence="14" id="KW-1003">Cell membrane</keyword>
<evidence type="ECO:0000256" key="3">
    <source>
        <dbReference type="ARBA" id="ARBA00022670"/>
    </source>
</evidence>
<feature type="transmembrane region" description="Helical" evidence="14">
    <location>
        <begin position="102"/>
        <end position="123"/>
    </location>
</feature>
<comment type="similarity">
    <text evidence="2 14">In the C-terminal section; belongs to the peptidase M41 family.</text>
</comment>
<dbReference type="Proteomes" id="UP000322553">
    <property type="component" value="Chromosome"/>
</dbReference>
<keyword evidence="11 14" id="KW-0482">Metalloprotease</keyword>
<feature type="domain" description="AAA+ ATPase" evidence="17">
    <location>
        <begin position="189"/>
        <end position="327"/>
    </location>
</feature>
<comment type="caution">
    <text evidence="14">Lacks conserved residue(s) required for the propagation of feature annotation.</text>
</comment>
<dbReference type="EC" id="3.4.24.-" evidence="14"/>
<dbReference type="InterPro" id="IPR003960">
    <property type="entry name" value="ATPase_AAA_CS"/>
</dbReference>
<dbReference type="SUPFAM" id="SSF52540">
    <property type="entry name" value="P-loop containing nucleoside triphosphate hydrolases"/>
    <property type="match status" value="1"/>
</dbReference>
<dbReference type="GO" id="GO:0006508">
    <property type="term" value="P:proteolysis"/>
    <property type="evidence" value="ECO:0007669"/>
    <property type="project" value="UniProtKB-KW"/>
</dbReference>
<gene>
    <name evidence="18" type="primary">hflB</name>
    <name evidence="14" type="synonym">ftsH</name>
    <name evidence="18" type="ORF">FY550_11650</name>
</gene>
<dbReference type="Pfam" id="PF17862">
    <property type="entry name" value="AAA_lid_3"/>
    <property type="match status" value="1"/>
</dbReference>
<dbReference type="InterPro" id="IPR027417">
    <property type="entry name" value="P-loop_NTPase"/>
</dbReference>
<protein>
    <recommendedName>
        <fullName evidence="14">ATP-dependent zinc metalloprotease FtsH</fullName>
        <ecNumber evidence="14">3.4.24.-</ecNumber>
    </recommendedName>
</protein>
<comment type="cofactor">
    <cofactor evidence="14">
        <name>Zn(2+)</name>
        <dbReference type="ChEBI" id="CHEBI:29105"/>
    </cofactor>
    <text evidence="14">Binds 1 zinc ion per subunit.</text>
</comment>
<evidence type="ECO:0000256" key="5">
    <source>
        <dbReference type="ARBA" id="ARBA00022723"/>
    </source>
</evidence>
<evidence type="ECO:0000256" key="10">
    <source>
        <dbReference type="ARBA" id="ARBA00022989"/>
    </source>
</evidence>
<dbReference type="NCBIfam" id="TIGR01241">
    <property type="entry name" value="FtsH_fam"/>
    <property type="match status" value="1"/>
</dbReference>
<name>A0A5C1A0Q6_9GAMM</name>
<dbReference type="FunFam" id="1.10.8.60:FF:000001">
    <property type="entry name" value="ATP-dependent zinc metalloprotease FtsH"/>
    <property type="match status" value="1"/>
</dbReference>
<dbReference type="Gene3D" id="1.20.58.760">
    <property type="entry name" value="Peptidase M41"/>
    <property type="match status" value="1"/>
</dbReference>
<feature type="region of interest" description="Disordered" evidence="16">
    <location>
        <begin position="605"/>
        <end position="640"/>
    </location>
</feature>
<organism evidence="18 19">
    <name type="scientific">Kushneria phosphatilytica</name>
    <dbReference type="NCBI Taxonomy" id="657387"/>
    <lineage>
        <taxon>Bacteria</taxon>
        <taxon>Pseudomonadati</taxon>
        <taxon>Pseudomonadota</taxon>
        <taxon>Gammaproteobacteria</taxon>
        <taxon>Oceanospirillales</taxon>
        <taxon>Halomonadaceae</taxon>
        <taxon>Kushneria</taxon>
    </lineage>
</organism>
<feature type="binding site" evidence="14">
    <location>
        <position position="423"/>
    </location>
    <ligand>
        <name>Zn(2+)</name>
        <dbReference type="ChEBI" id="CHEBI:29105"/>
        <note>catalytic</note>
    </ligand>
</feature>
<dbReference type="GO" id="GO:0030163">
    <property type="term" value="P:protein catabolic process"/>
    <property type="evidence" value="ECO:0007669"/>
    <property type="project" value="UniProtKB-UniRule"/>
</dbReference>
<dbReference type="RefSeq" id="WP_149054547.1">
    <property type="nucleotide sequence ID" value="NZ_CP043420.1"/>
</dbReference>
<dbReference type="PROSITE" id="PS00674">
    <property type="entry name" value="AAA"/>
    <property type="match status" value="1"/>
</dbReference>
<dbReference type="InterPro" id="IPR003593">
    <property type="entry name" value="AAA+_ATPase"/>
</dbReference>
<comment type="function">
    <text evidence="14">Acts as a processive, ATP-dependent zinc metallopeptidase for both cytoplasmic and membrane proteins. Plays a role in the quality control of integral membrane proteins.</text>
</comment>
<keyword evidence="3 14" id="KW-0645">Protease</keyword>
<dbReference type="Pfam" id="PF00004">
    <property type="entry name" value="AAA"/>
    <property type="match status" value="1"/>
</dbReference>
<keyword evidence="6 14" id="KW-0547">Nucleotide-binding</keyword>
<keyword evidence="10 14" id="KW-1133">Transmembrane helix</keyword>
<evidence type="ECO:0000256" key="9">
    <source>
        <dbReference type="ARBA" id="ARBA00022840"/>
    </source>
</evidence>
<evidence type="ECO:0000256" key="12">
    <source>
        <dbReference type="ARBA" id="ARBA00023136"/>
    </source>
</evidence>
<evidence type="ECO:0000256" key="2">
    <source>
        <dbReference type="ARBA" id="ARBA00010044"/>
    </source>
</evidence>
<evidence type="ECO:0000313" key="19">
    <source>
        <dbReference type="Proteomes" id="UP000322553"/>
    </source>
</evidence>
<evidence type="ECO:0000256" key="7">
    <source>
        <dbReference type="ARBA" id="ARBA00022801"/>
    </source>
</evidence>
<feature type="binding site" evidence="14">
    <location>
        <position position="419"/>
    </location>
    <ligand>
        <name>Zn(2+)</name>
        <dbReference type="ChEBI" id="CHEBI:29105"/>
        <note>catalytic</note>
    </ligand>
</feature>
<dbReference type="SMART" id="SM00382">
    <property type="entry name" value="AAA"/>
    <property type="match status" value="1"/>
</dbReference>
<reference evidence="18 19" key="1">
    <citation type="submission" date="2019-08" db="EMBL/GenBank/DDBJ databases">
        <title>Complete genome sequence of Kushneria sp. YCWA18, a halophilic phosphate-solubilizing bacterium isolated from Daqiao saltern in China.</title>
        <authorList>
            <person name="Du G.-X."/>
            <person name="Qu L.-Y."/>
        </authorList>
    </citation>
    <scope>NUCLEOTIDE SEQUENCE [LARGE SCALE GENOMIC DNA]</scope>
    <source>
        <strain evidence="18 19">YCWA18</strain>
    </source>
</reference>
<keyword evidence="7 14" id="KW-0378">Hydrolase</keyword>
<comment type="subcellular location">
    <subcellularLocation>
        <location evidence="14">Cell membrane</location>
        <topology evidence="14">Multi-pass membrane protein</topology>
        <orientation evidence="14">Cytoplasmic side</orientation>
    </subcellularLocation>
    <subcellularLocation>
        <location evidence="1">Membrane</location>
    </subcellularLocation>
</comment>
<comment type="similarity">
    <text evidence="13 14">In the central section; belongs to the AAA ATPase family.</text>
</comment>
<accession>A0A5C1A0Q6</accession>
<keyword evidence="8 14" id="KW-0862">Zinc</keyword>
<dbReference type="FunFam" id="1.20.58.760:FF:000001">
    <property type="entry name" value="ATP-dependent zinc metalloprotease FtsH"/>
    <property type="match status" value="1"/>
</dbReference>
<dbReference type="InterPro" id="IPR037219">
    <property type="entry name" value="Peptidase_M41-like"/>
</dbReference>
<dbReference type="PANTHER" id="PTHR23076:SF113">
    <property type="entry name" value="ATP-DEPENDENT ZINC METALLOPROTEASE FTSH 1, CHLOROPLASTIC-RELATED"/>
    <property type="match status" value="1"/>
</dbReference>
<sequence>MNGKYRFNLAFALIALGIVILVQSTLISTRSVESIPYSQFLQRLDQGEVASVEVGTDSITGRYKSPREGGVSGFTTHRIDNDLAATLAAHDVTYDGAPENTFLSSLLGWLLPMLVLFGLWIFIIRRMAGQSGVGGMMTLGRSRAKIYVETETKVTFADVAGIDEARAELQEVVAFLRAPERYGRLGARIPKGILLVGPPGTGKTLLARAVAGEAGVPFFSISGSEFVEMFVGVGAARVRDLFQQASKSKPCIIFIDELDALGGMRHPGAGGNDEKAQTLNQLLTELDGFDPSAGIVLLAATNRPETLDPALLRAGRFDRQVVVDRPEFKGRLAILEVHIKRLTSLAADVDIRQIASLTPGFTGADLANLINEAALLATRRNGDTVTMADFTSAIERIVAGLEKKSRVLNAHERRVVAHHEMGHALVASALPDMDPVHKVSIIPRGVGALGYTIQRPTEERFLQTVSDLKHRMAVLLGGRAAEQLIFHEISTGAADDLDKVTEIARRMVVRFGMSAELGQVVHDEQRPGLLGEQYALTQPRNYSEITAREIDVAVRRLVDEAYGMATHILTARRAELEEGAQRLLASETLTAADFLPLAPGSFRLDDSATPDNSDDWTRAENEGWHLWPGPSKQNGQHREK</sequence>
<feature type="binding site" evidence="14">
    <location>
        <begin position="197"/>
        <end position="204"/>
    </location>
    <ligand>
        <name>ATP</name>
        <dbReference type="ChEBI" id="CHEBI:30616"/>
    </ligand>
</feature>
<evidence type="ECO:0000256" key="11">
    <source>
        <dbReference type="ARBA" id="ARBA00023049"/>
    </source>
</evidence>
<dbReference type="InterPro" id="IPR041569">
    <property type="entry name" value="AAA_lid_3"/>
</dbReference>
<keyword evidence="19" id="KW-1185">Reference proteome</keyword>
<dbReference type="GO" id="GO:0008270">
    <property type="term" value="F:zinc ion binding"/>
    <property type="evidence" value="ECO:0007669"/>
    <property type="project" value="UniProtKB-UniRule"/>
</dbReference>
<dbReference type="GO" id="GO:0004222">
    <property type="term" value="F:metalloendopeptidase activity"/>
    <property type="evidence" value="ECO:0007669"/>
    <property type="project" value="InterPro"/>
</dbReference>
<dbReference type="Pfam" id="PF06480">
    <property type="entry name" value="FtsH_ext"/>
    <property type="match status" value="1"/>
</dbReference>
<dbReference type="GO" id="GO:0005524">
    <property type="term" value="F:ATP binding"/>
    <property type="evidence" value="ECO:0007669"/>
    <property type="project" value="UniProtKB-UniRule"/>
</dbReference>
<dbReference type="GO" id="GO:0005886">
    <property type="term" value="C:plasma membrane"/>
    <property type="evidence" value="ECO:0007669"/>
    <property type="project" value="UniProtKB-SubCell"/>
</dbReference>
<evidence type="ECO:0000256" key="16">
    <source>
        <dbReference type="SAM" id="MobiDB-lite"/>
    </source>
</evidence>
<dbReference type="AlphaFoldDB" id="A0A5C1A0Q6"/>
<dbReference type="KEGG" id="kuy:FY550_11650"/>
<evidence type="ECO:0000256" key="1">
    <source>
        <dbReference type="ARBA" id="ARBA00004370"/>
    </source>
</evidence>
<proteinExistence type="inferred from homology"/>
<feature type="binding site" evidence="14">
    <location>
        <position position="496"/>
    </location>
    <ligand>
        <name>Zn(2+)</name>
        <dbReference type="ChEBI" id="CHEBI:29105"/>
        <note>catalytic</note>
    </ligand>
</feature>
<evidence type="ECO:0000256" key="14">
    <source>
        <dbReference type="HAMAP-Rule" id="MF_01458"/>
    </source>
</evidence>
<keyword evidence="12 14" id="KW-0472">Membrane</keyword>
<evidence type="ECO:0000313" key="18">
    <source>
        <dbReference type="EMBL" id="QEL11728.1"/>
    </source>
</evidence>